<feature type="chain" id="PRO_5043288725" description="Outer membrane protein beta-barrel domain-containing protein" evidence="1">
    <location>
        <begin position="22"/>
        <end position="194"/>
    </location>
</feature>
<accession>A0AAU7D701</accession>
<dbReference type="InterPro" id="IPR011250">
    <property type="entry name" value="OMP/PagP_B-barrel"/>
</dbReference>
<dbReference type="KEGG" id="epl:P4G45_01220"/>
<dbReference type="EMBL" id="CP121195">
    <property type="protein sequence ID" value="XBH13807.1"/>
    <property type="molecule type" value="Genomic_DNA"/>
</dbReference>
<dbReference type="RefSeq" id="WP_348267877.1">
    <property type="nucleotide sequence ID" value="NZ_CP121194.1"/>
</dbReference>
<evidence type="ECO:0000313" key="3">
    <source>
        <dbReference type="EMBL" id="XBH13807.1"/>
    </source>
</evidence>
<dbReference type="SUPFAM" id="SSF56925">
    <property type="entry name" value="OMPA-like"/>
    <property type="match status" value="1"/>
</dbReference>
<accession>A0AAU7CZN1</accession>
<gene>
    <name evidence="2" type="ORF">P4G45_01220</name>
    <name evidence="3" type="ORF">P8936_01230</name>
</gene>
<keyword evidence="1" id="KW-0732">Signal</keyword>
<sequence length="194" mass="20944">MKFRLFALVVGLSLTTVAAQAQFGLYLNPIATHVSNAQADTGPFAFLGENATSRMFYGVDMGGYYNFYQQGKTEVGVDIRDSIVHGNSASLNSFLVGIRVAAKPFSRPLKPYLQASVGVGTTRPPTSIVRVNRAQYGIFGGADYSLNRHVDFRIFEVGFNSLVTASSSTIGGSSSNFPASRLLSVSTGFVFRFR</sequence>
<dbReference type="EMBL" id="CP121194">
    <property type="protein sequence ID" value="XBH10370.1"/>
    <property type="molecule type" value="Genomic_DNA"/>
</dbReference>
<proteinExistence type="predicted"/>
<name>A0AAU7CZN1_9BACT</name>
<evidence type="ECO:0008006" key="4">
    <source>
        <dbReference type="Google" id="ProtNLM"/>
    </source>
</evidence>
<dbReference type="AlphaFoldDB" id="A0AAU7CZN1"/>
<reference evidence="2" key="1">
    <citation type="submission" date="2023-03" db="EMBL/GenBank/DDBJ databases">
        <title>Edaphobacter sp.</title>
        <authorList>
            <person name="Huber K.J."/>
            <person name="Papendorf J."/>
            <person name="Pilke C."/>
            <person name="Bunk B."/>
            <person name="Sproeer C."/>
            <person name="Pester M."/>
        </authorList>
    </citation>
    <scope>NUCLEOTIDE SEQUENCE</scope>
    <source>
        <strain evidence="2">DSM 109919</strain>
        <strain evidence="3">DSM 109920</strain>
    </source>
</reference>
<organism evidence="2">
    <name type="scientific">Edaphobacter paludis</name>
    <dbReference type="NCBI Taxonomy" id="3035702"/>
    <lineage>
        <taxon>Bacteria</taxon>
        <taxon>Pseudomonadati</taxon>
        <taxon>Acidobacteriota</taxon>
        <taxon>Terriglobia</taxon>
        <taxon>Terriglobales</taxon>
        <taxon>Acidobacteriaceae</taxon>
        <taxon>Edaphobacter</taxon>
    </lineage>
</organism>
<evidence type="ECO:0000313" key="2">
    <source>
        <dbReference type="EMBL" id="XBH10370.1"/>
    </source>
</evidence>
<evidence type="ECO:0000256" key="1">
    <source>
        <dbReference type="SAM" id="SignalP"/>
    </source>
</evidence>
<feature type="signal peptide" evidence="1">
    <location>
        <begin position="1"/>
        <end position="21"/>
    </location>
</feature>
<protein>
    <recommendedName>
        <fullName evidence="4">Outer membrane protein beta-barrel domain-containing protein</fullName>
    </recommendedName>
</protein>